<gene>
    <name evidence="2" type="ORF">T310_1141</name>
</gene>
<proteinExistence type="predicted"/>
<dbReference type="InterPro" id="IPR027974">
    <property type="entry name" value="DUF4470"/>
</dbReference>
<organism evidence="2 3">
    <name type="scientific">Rasamsonia emersonii (strain ATCC 16479 / CBS 393.64 / IMI 116815)</name>
    <dbReference type="NCBI Taxonomy" id="1408163"/>
    <lineage>
        <taxon>Eukaryota</taxon>
        <taxon>Fungi</taxon>
        <taxon>Dikarya</taxon>
        <taxon>Ascomycota</taxon>
        <taxon>Pezizomycotina</taxon>
        <taxon>Eurotiomycetes</taxon>
        <taxon>Eurotiomycetidae</taxon>
        <taxon>Eurotiales</taxon>
        <taxon>Trichocomaceae</taxon>
        <taxon>Rasamsonia</taxon>
    </lineage>
</organism>
<dbReference type="OrthoDB" id="432970at2759"/>
<comment type="caution">
    <text evidence="2">The sequence shown here is derived from an EMBL/GenBank/DDBJ whole genome shotgun (WGS) entry which is preliminary data.</text>
</comment>
<evidence type="ECO:0000313" key="3">
    <source>
        <dbReference type="Proteomes" id="UP000053958"/>
    </source>
</evidence>
<sequence>MAGPARIQRMSFFYAIGNTPAVCLTQSLPPDQDAALLLLGCGDVRNVLFTAYAGPGFDGRKLDITCCDIEAEIIARNITLYTLLIDDEKGENTNLIWCIYYNIMLDDDSLKLLRKQAKKLKDTASTLSEWHNGKYGRQLRFCDTTTFTKVTRLWEFYSIDPSQGRAFSEQQQKLRHGIQEARKTKDHYVGQKENLNGIRSAAPYSLSALEDMPQLYEFYWKEGITALDDSQARHMNPMFGSLRDNLILHYGADTLHAFHFATVYAPISDHSPLKPEGTKGLNKFFEAMGSNQTASRTFDVIVTSNLVDHLGCLNLLAATRPLLTPKSTSVICTEMQVLREESVEKNASDLLCGDLPTVALLFGLTPIQYWTHASATPIFDEGFMETLQDSNRTSVSVQSRYIVVWKNTDAEPACADKDLFCPGKPVITFDAKELANPVFRMCLRMFLEESWDHRMQQGPSDIMRKQYEHYTRASLCAILCLIRNAKRVEWESFINQLCDRVMNSTWFWARYTDRFSVQVQGDDKGWEGTSPLVVSVLVPTWQVLMHPELSTEVDFALKSTPANIIPLMKELGLSLSIHQSTLSSEDVFITKHRPNMSGHLSICAPGIHEGYSTGESLRELSISEPETATKTSFRVSLDPEESKIAHLTTHLDILPSKCQDLLRSGAAVSVQQLSPFRIAINLGSGSFRQQISLPIPLQMTGGKTRIARKSSYIEYIAPAASKNSLSSGIKCQNSRINFKDSLFSLFMHFTGLQGTQKHAVFGIDNRSNGDVHILIFASKLRLDISNQSFVLDAAVVPLSVDIVPMMITFIMAAHKSGRVSIIVDDNELLLWKHVLPAFVERCRDWEHTPSCEYKAENQIPVSVEFGKPILCSCGKGKFGNDYKVDKPILWKDISKYAVRAAISPCFPVPFVGIPRPVSDTPEDIERAFWMFFLKGWEAALSVEARRQKVEARS</sequence>
<evidence type="ECO:0000259" key="1">
    <source>
        <dbReference type="Pfam" id="PF14737"/>
    </source>
</evidence>
<dbReference type="STRING" id="1408163.A0A0F4Z2Q0"/>
<evidence type="ECO:0000313" key="2">
    <source>
        <dbReference type="EMBL" id="KKA24782.1"/>
    </source>
</evidence>
<name>A0A0F4Z2Q0_RASE3</name>
<dbReference type="AlphaFoldDB" id="A0A0F4Z2Q0"/>
<accession>A0A0F4Z2Q0</accession>
<feature type="domain" description="DUF4470" evidence="1">
    <location>
        <begin position="16"/>
        <end position="105"/>
    </location>
</feature>
<keyword evidence="3" id="KW-1185">Reference proteome</keyword>
<dbReference type="GeneID" id="25313492"/>
<dbReference type="RefSeq" id="XP_013331394.1">
    <property type="nucleotide sequence ID" value="XM_013475940.1"/>
</dbReference>
<reference evidence="2 3" key="1">
    <citation type="submission" date="2015-04" db="EMBL/GenBank/DDBJ databases">
        <authorList>
            <person name="Heijne W.H."/>
            <person name="Fedorova N.D."/>
            <person name="Nierman W.C."/>
            <person name="Vollebregt A.W."/>
            <person name="Zhao Z."/>
            <person name="Wu L."/>
            <person name="Kumar M."/>
            <person name="Stam H."/>
            <person name="van den Berg M.A."/>
            <person name="Pel H.J."/>
        </authorList>
    </citation>
    <scope>NUCLEOTIDE SEQUENCE [LARGE SCALE GENOMIC DNA]</scope>
    <source>
        <strain evidence="2 3">CBS 393.64</strain>
    </source>
</reference>
<protein>
    <recommendedName>
        <fullName evidence="1">DUF4470 domain-containing protein</fullName>
    </recommendedName>
</protein>
<dbReference type="Pfam" id="PF14737">
    <property type="entry name" value="DUF4470"/>
    <property type="match status" value="1"/>
</dbReference>
<dbReference type="EMBL" id="LASV01000048">
    <property type="protein sequence ID" value="KKA24782.1"/>
    <property type="molecule type" value="Genomic_DNA"/>
</dbReference>
<dbReference type="Proteomes" id="UP000053958">
    <property type="component" value="Unassembled WGS sequence"/>
</dbReference>